<name>A0ABQ9JUL9_9CUCU</name>
<dbReference type="PANTHER" id="PTHR21505:SF8">
    <property type="entry name" value="DPT-YFP REPRESSOR BY OVEREXPRESSION, ISOFORM D-RELATED"/>
    <property type="match status" value="1"/>
</dbReference>
<feature type="domain" description="MADF" evidence="2">
    <location>
        <begin position="12"/>
        <end position="111"/>
    </location>
</feature>
<reference evidence="3" key="1">
    <citation type="journal article" date="2023" name="Insect Mol. Biol.">
        <title>Genome sequencing provides insights into the evolution of gene families encoding plant cell wall-degrading enzymes in longhorned beetles.</title>
        <authorList>
            <person name="Shin N.R."/>
            <person name="Okamura Y."/>
            <person name="Kirsch R."/>
            <person name="Pauchet Y."/>
        </authorList>
    </citation>
    <scope>NUCLEOTIDE SEQUENCE</scope>
    <source>
        <strain evidence="3">MMC_N1</strain>
    </source>
</reference>
<accession>A0ABQ9JUL9</accession>
<dbReference type="PROSITE" id="PS51029">
    <property type="entry name" value="MADF"/>
    <property type="match status" value="1"/>
</dbReference>
<evidence type="ECO:0000313" key="3">
    <source>
        <dbReference type="EMBL" id="KAJ8981612.1"/>
    </source>
</evidence>
<dbReference type="PANTHER" id="PTHR21505">
    <property type="entry name" value="MADF DOMAIN-CONTAINING PROTEIN-RELATED"/>
    <property type="match status" value="1"/>
</dbReference>
<feature type="region of interest" description="Disordered" evidence="1">
    <location>
        <begin position="155"/>
        <end position="186"/>
    </location>
</feature>
<dbReference type="Pfam" id="PF10545">
    <property type="entry name" value="MADF_DNA_bdg"/>
    <property type="match status" value="1"/>
</dbReference>
<proteinExistence type="predicted"/>
<feature type="compositionally biased region" description="Polar residues" evidence="1">
    <location>
        <begin position="161"/>
        <end position="171"/>
    </location>
</feature>
<dbReference type="Proteomes" id="UP001162164">
    <property type="component" value="Unassembled WGS sequence"/>
</dbReference>
<gene>
    <name evidence="3" type="ORF">NQ317_011894</name>
</gene>
<evidence type="ECO:0000259" key="2">
    <source>
        <dbReference type="PROSITE" id="PS51029"/>
    </source>
</evidence>
<dbReference type="InterPro" id="IPR006578">
    <property type="entry name" value="MADF-dom"/>
</dbReference>
<comment type="caution">
    <text evidence="3">The sequence shown here is derived from an EMBL/GenBank/DDBJ whole genome shotgun (WGS) entry which is preliminary data.</text>
</comment>
<protein>
    <recommendedName>
        <fullName evidence="2">MADF domain-containing protein</fullName>
    </recommendedName>
</protein>
<evidence type="ECO:0000256" key="1">
    <source>
        <dbReference type="SAM" id="MobiDB-lite"/>
    </source>
</evidence>
<sequence length="282" mass="32265">MSGEWCRQNIRDFIDIYRSCPCLWKVKSPDYKDKYLKDAAYLELINFCKVNVNRDANKDFVFKKIQNMRSAFRKESKKVAASKKSGAVGVEVYQPALWYYKNLIFTTEQEESTHDLANINDEESISANDIKYEDDDSNSIDELDVEGEDFGEEQTYELDSTENSVSQTTNKQAKRPSEYLTPSNKKVSTAERDLKFMELCQHALGKTNVEPTEHELVGITIGKKLKRMDPIQAIYAEQLINKILTKGLLRTLTENTDIHENVPSVCTTTTPVPLDSATRHII</sequence>
<dbReference type="EMBL" id="JAPWTJ010000175">
    <property type="protein sequence ID" value="KAJ8981612.1"/>
    <property type="molecule type" value="Genomic_DNA"/>
</dbReference>
<dbReference type="SMART" id="SM00595">
    <property type="entry name" value="MADF"/>
    <property type="match status" value="1"/>
</dbReference>
<keyword evidence="4" id="KW-1185">Reference proteome</keyword>
<organism evidence="3 4">
    <name type="scientific">Molorchus minor</name>
    <dbReference type="NCBI Taxonomy" id="1323400"/>
    <lineage>
        <taxon>Eukaryota</taxon>
        <taxon>Metazoa</taxon>
        <taxon>Ecdysozoa</taxon>
        <taxon>Arthropoda</taxon>
        <taxon>Hexapoda</taxon>
        <taxon>Insecta</taxon>
        <taxon>Pterygota</taxon>
        <taxon>Neoptera</taxon>
        <taxon>Endopterygota</taxon>
        <taxon>Coleoptera</taxon>
        <taxon>Polyphaga</taxon>
        <taxon>Cucujiformia</taxon>
        <taxon>Chrysomeloidea</taxon>
        <taxon>Cerambycidae</taxon>
        <taxon>Lamiinae</taxon>
        <taxon>Monochamini</taxon>
        <taxon>Molorchus</taxon>
    </lineage>
</organism>
<evidence type="ECO:0000313" key="4">
    <source>
        <dbReference type="Proteomes" id="UP001162164"/>
    </source>
</evidence>